<comment type="caution">
    <text evidence="1">The sequence shown here is derived from an EMBL/GenBank/DDBJ whole genome shotgun (WGS) entry which is preliminary data.</text>
</comment>
<proteinExistence type="predicted"/>
<keyword evidence="2" id="KW-1185">Reference proteome</keyword>
<evidence type="ECO:0000313" key="1">
    <source>
        <dbReference type="EMBL" id="OLQ03074.1"/>
    </source>
</evidence>
<dbReference type="AlphaFoldDB" id="A0A1Q9E6M0"/>
<evidence type="ECO:0000313" key="2">
    <source>
        <dbReference type="Proteomes" id="UP000186817"/>
    </source>
</evidence>
<dbReference type="Proteomes" id="UP000186817">
    <property type="component" value="Unassembled WGS sequence"/>
</dbReference>
<sequence>MPDTTDIPKRLYIPRRATRRTGHARKAASTLWLYLLYPASFLFYELPRSEYATSYVNLRLDALIKPDHRGVMGHGNAFSAREPNVQCGQYATVVQQCP</sequence>
<name>A0A1Q9E6M0_SYMMI</name>
<dbReference type="EMBL" id="LSRX01000247">
    <property type="protein sequence ID" value="OLQ03074.1"/>
    <property type="molecule type" value="Genomic_DNA"/>
</dbReference>
<accession>A0A1Q9E6M0</accession>
<reference evidence="1 2" key="1">
    <citation type="submission" date="2016-02" db="EMBL/GenBank/DDBJ databases">
        <title>Genome analysis of coral dinoflagellate symbionts highlights evolutionary adaptations to a symbiotic lifestyle.</title>
        <authorList>
            <person name="Aranda M."/>
            <person name="Li Y."/>
            <person name="Liew Y.J."/>
            <person name="Baumgarten S."/>
            <person name="Simakov O."/>
            <person name="Wilson M."/>
            <person name="Piel J."/>
            <person name="Ashoor H."/>
            <person name="Bougouffa S."/>
            <person name="Bajic V.B."/>
            <person name="Ryu T."/>
            <person name="Ravasi T."/>
            <person name="Bayer T."/>
            <person name="Micklem G."/>
            <person name="Kim H."/>
            <person name="Bhak J."/>
            <person name="Lajeunesse T.C."/>
            <person name="Voolstra C.R."/>
        </authorList>
    </citation>
    <scope>NUCLEOTIDE SEQUENCE [LARGE SCALE GENOMIC DNA]</scope>
    <source>
        <strain evidence="1 2">CCMP2467</strain>
    </source>
</reference>
<protein>
    <submittedName>
        <fullName evidence="1">Uncharacterized protein</fullName>
    </submittedName>
</protein>
<gene>
    <name evidence="1" type="ORF">AK812_SmicGene13995</name>
</gene>
<organism evidence="1 2">
    <name type="scientific">Symbiodinium microadriaticum</name>
    <name type="common">Dinoflagellate</name>
    <name type="synonym">Zooxanthella microadriatica</name>
    <dbReference type="NCBI Taxonomy" id="2951"/>
    <lineage>
        <taxon>Eukaryota</taxon>
        <taxon>Sar</taxon>
        <taxon>Alveolata</taxon>
        <taxon>Dinophyceae</taxon>
        <taxon>Suessiales</taxon>
        <taxon>Symbiodiniaceae</taxon>
        <taxon>Symbiodinium</taxon>
    </lineage>
</organism>